<dbReference type="SUPFAM" id="SSF51412">
    <property type="entry name" value="Inosine monophosphate dehydrogenase (IMPDH)"/>
    <property type="match status" value="1"/>
</dbReference>
<sequence>MKWSSDGFRDALERALDAVAEPFLVLEPAEGREPGAECVRPGTPFGPSRVEEDSSRIRAFVPAMPLDSLGDPSFREAHGTRYAFMAGAMANGIASVELVEAMARGGMLGIFGAAGLTIDQVDRAIDRLSGSLGESQPFGFNLIHSPHEPALEEAVVDLYLRRKVRLVEASAFLGLTLPVVRYRVAGIHADASGRIVAANRIIAKVSRVEVAARFLSPPPEKMLAELVSRGEINAEQAAMASRLPLADDLTAEADSGGHTDNRPAIVLIPTMIALRDRIASERGYARPPRVGAAGGISTPWSAAAALAMGAAYLVTGSVNQACQEAGTSDAVRRMLAEAQQADIAMAPAADMFEMGVKVQVLKRGTMFPMRAAKLYEIYRNHSGLDDIPPAERAVLEKTIFRLPLDEVWEQTKAFFRRRDPAQAERGERESKHRMALVFRWYLGQSSRWANAGEPSRTVDYQVWCGPAMAAFNDWVRGSFLEAPEARRAVIVARSILHGAAVLGRARALEAQGVRLPAGLPRLAPRARGDIE</sequence>
<dbReference type="EMBL" id="CP042997">
    <property type="protein sequence ID" value="QEH37090.1"/>
    <property type="molecule type" value="Genomic_DNA"/>
</dbReference>
<feature type="domain" description="[Acyl-carrier-protein] S-malonyltransferase-like inserted helical" evidence="1">
    <location>
        <begin position="381"/>
        <end position="460"/>
    </location>
</feature>
<dbReference type="PANTHER" id="PTHR32332">
    <property type="entry name" value="2-NITROPROPANE DIOXYGENASE"/>
    <property type="match status" value="1"/>
</dbReference>
<dbReference type="InterPro" id="IPR013785">
    <property type="entry name" value="Aldolase_TIM"/>
</dbReference>
<dbReference type="CDD" id="cd04742">
    <property type="entry name" value="NPD_FabD"/>
    <property type="match status" value="1"/>
</dbReference>
<dbReference type="PANTHER" id="PTHR32332:SF20">
    <property type="entry name" value="2-NITROPROPANE DIOXYGENASE-LIKE PROTEIN"/>
    <property type="match status" value="1"/>
</dbReference>
<dbReference type="InterPro" id="IPR049489">
    <property type="entry name" value="FabD-like_helical_ins"/>
</dbReference>
<protein>
    <submittedName>
        <fullName evidence="2">Polyketide biosynthesis protein PksE</fullName>
    </submittedName>
</protein>
<dbReference type="NCBIfam" id="TIGR02814">
    <property type="entry name" value="pfaD_fam"/>
    <property type="match status" value="1"/>
</dbReference>
<dbReference type="Pfam" id="PF21607">
    <property type="entry name" value="FabD_helical_ins"/>
    <property type="match status" value="1"/>
</dbReference>
<evidence type="ECO:0000313" key="2">
    <source>
        <dbReference type="EMBL" id="QEH37090.1"/>
    </source>
</evidence>
<keyword evidence="3" id="KW-1185">Reference proteome</keyword>
<proteinExistence type="predicted"/>
<dbReference type="InterPro" id="IPR014179">
    <property type="entry name" value="PfaD-like_TIM-barrel"/>
</dbReference>
<dbReference type="AlphaFoldDB" id="A0A5B9WB28"/>
<dbReference type="Proteomes" id="UP000324233">
    <property type="component" value="Chromosome"/>
</dbReference>
<dbReference type="RefSeq" id="WP_246196188.1">
    <property type="nucleotide sequence ID" value="NZ_CP042997.1"/>
</dbReference>
<evidence type="ECO:0000313" key="3">
    <source>
        <dbReference type="Proteomes" id="UP000324233"/>
    </source>
</evidence>
<dbReference type="Gene3D" id="3.20.20.70">
    <property type="entry name" value="Aldolase class I"/>
    <property type="match status" value="1"/>
</dbReference>
<name>A0A5B9WB28_9BACT</name>
<reference evidence="2 3" key="1">
    <citation type="submission" date="2019-08" db="EMBL/GenBank/DDBJ databases">
        <title>Deep-cultivation of Planctomycetes and their phenomic and genomic characterization uncovers novel biology.</title>
        <authorList>
            <person name="Wiegand S."/>
            <person name="Jogler M."/>
            <person name="Boedeker C."/>
            <person name="Pinto D."/>
            <person name="Vollmers J."/>
            <person name="Rivas-Marin E."/>
            <person name="Kohn T."/>
            <person name="Peeters S.H."/>
            <person name="Heuer A."/>
            <person name="Rast P."/>
            <person name="Oberbeckmann S."/>
            <person name="Bunk B."/>
            <person name="Jeske O."/>
            <person name="Meyerdierks A."/>
            <person name="Storesund J.E."/>
            <person name="Kallscheuer N."/>
            <person name="Luecker S."/>
            <person name="Lage O.M."/>
            <person name="Pohl T."/>
            <person name="Merkel B.J."/>
            <person name="Hornburger P."/>
            <person name="Mueller R.-W."/>
            <person name="Bruemmer F."/>
            <person name="Labrenz M."/>
            <person name="Spormann A.M."/>
            <person name="Op den Camp H."/>
            <person name="Overmann J."/>
            <person name="Amann R."/>
            <person name="Jetten M.S.M."/>
            <person name="Mascher T."/>
            <person name="Medema M.H."/>
            <person name="Devos D.P."/>
            <person name="Kaster A.-K."/>
            <person name="Ovreas L."/>
            <person name="Rohde M."/>
            <person name="Galperin M.Y."/>
            <person name="Jogler C."/>
        </authorList>
    </citation>
    <scope>NUCLEOTIDE SEQUENCE [LARGE SCALE GENOMIC DNA]</scope>
    <source>
        <strain evidence="2 3">OJF2</strain>
    </source>
</reference>
<organism evidence="2 3">
    <name type="scientific">Aquisphaera giovannonii</name>
    <dbReference type="NCBI Taxonomy" id="406548"/>
    <lineage>
        <taxon>Bacteria</taxon>
        <taxon>Pseudomonadati</taxon>
        <taxon>Planctomycetota</taxon>
        <taxon>Planctomycetia</taxon>
        <taxon>Isosphaerales</taxon>
        <taxon>Isosphaeraceae</taxon>
        <taxon>Aquisphaera</taxon>
    </lineage>
</organism>
<evidence type="ECO:0000259" key="1">
    <source>
        <dbReference type="Pfam" id="PF21607"/>
    </source>
</evidence>
<dbReference type="Pfam" id="PF03060">
    <property type="entry name" value="NMO"/>
    <property type="match status" value="1"/>
</dbReference>
<accession>A0A5B9WB28</accession>
<dbReference type="KEGG" id="agv:OJF2_56750"/>
<gene>
    <name evidence="2" type="primary">pksE</name>
    <name evidence="2" type="ORF">OJF2_56750</name>
</gene>